<feature type="domain" description="Purple acid phosphatase C-terminal" evidence="5">
    <location>
        <begin position="410"/>
        <end position="470"/>
    </location>
</feature>
<dbReference type="Pfam" id="PF16656">
    <property type="entry name" value="Pur_ac_phosph_N"/>
    <property type="match status" value="1"/>
</dbReference>
<proteinExistence type="inferred from homology"/>
<evidence type="ECO:0000313" key="8">
    <source>
        <dbReference type="Proteomes" id="UP000019132"/>
    </source>
</evidence>
<dbReference type="GO" id="GO:0003993">
    <property type="term" value="F:acid phosphatase activity"/>
    <property type="evidence" value="ECO:0007669"/>
    <property type="project" value="UniProtKB-EC"/>
</dbReference>
<feature type="chain" id="PRO_5005137472" description="Purple acid phosphatase" evidence="3">
    <location>
        <begin position="30"/>
        <end position="481"/>
    </location>
</feature>
<dbReference type="HOGENOM" id="CLU_013387_2_2_1"/>
<dbReference type="Proteomes" id="UP000019132">
    <property type="component" value="Unassembled WGS sequence"/>
</dbReference>
<organism evidence="7 8">
    <name type="scientific">Globisporangium ultimum (strain ATCC 200006 / CBS 805.95 / DAOM BR144)</name>
    <name type="common">Pythium ultimum</name>
    <dbReference type="NCBI Taxonomy" id="431595"/>
    <lineage>
        <taxon>Eukaryota</taxon>
        <taxon>Sar</taxon>
        <taxon>Stramenopiles</taxon>
        <taxon>Oomycota</taxon>
        <taxon>Peronosporomycetes</taxon>
        <taxon>Pythiales</taxon>
        <taxon>Pythiaceae</taxon>
        <taxon>Globisporangium</taxon>
    </lineage>
</organism>
<dbReference type="AlphaFoldDB" id="K3WNF5"/>
<dbReference type="STRING" id="431595.K3WNF5"/>
<reference evidence="8" key="2">
    <citation type="submission" date="2010-04" db="EMBL/GenBank/DDBJ databases">
        <authorList>
            <person name="Buell R."/>
            <person name="Hamilton J."/>
            <person name="Hostetler J."/>
        </authorList>
    </citation>
    <scope>NUCLEOTIDE SEQUENCE [LARGE SCALE GENOMIC DNA]</scope>
    <source>
        <strain evidence="8">DAOM:BR144</strain>
    </source>
</reference>
<dbReference type="VEuPathDB" id="FungiDB:PYU1_G006485"/>
<evidence type="ECO:0000259" key="4">
    <source>
        <dbReference type="Pfam" id="PF00149"/>
    </source>
</evidence>
<dbReference type="InterPro" id="IPR029052">
    <property type="entry name" value="Metallo-depent_PP-like"/>
</dbReference>
<keyword evidence="3" id="KW-0378">Hydrolase</keyword>
<dbReference type="Gene3D" id="3.60.21.10">
    <property type="match status" value="1"/>
</dbReference>
<dbReference type="PANTHER" id="PTHR45867:SF3">
    <property type="entry name" value="ACID PHOSPHATASE TYPE 7"/>
    <property type="match status" value="1"/>
</dbReference>
<feature type="domain" description="Calcineurin-like phosphoesterase" evidence="4">
    <location>
        <begin position="156"/>
        <end position="382"/>
    </location>
</feature>
<dbReference type="SUPFAM" id="SSF49363">
    <property type="entry name" value="Purple acid phosphatase, N-terminal domain"/>
    <property type="match status" value="1"/>
</dbReference>
<keyword evidence="2" id="KW-0325">Glycoprotein</keyword>
<dbReference type="PANTHER" id="PTHR45867">
    <property type="entry name" value="PURPLE ACID PHOSPHATASE"/>
    <property type="match status" value="1"/>
</dbReference>
<dbReference type="Pfam" id="PF00149">
    <property type="entry name" value="Metallophos"/>
    <property type="match status" value="1"/>
</dbReference>
<dbReference type="EnsemblProtists" id="PYU1_T006497">
    <property type="protein sequence ID" value="PYU1_T006497"/>
    <property type="gene ID" value="PYU1_G006485"/>
</dbReference>
<dbReference type="SUPFAM" id="SSF56300">
    <property type="entry name" value="Metallo-dependent phosphatases"/>
    <property type="match status" value="1"/>
</dbReference>
<comment type="similarity">
    <text evidence="3">Belongs to the metallophosphoesterase superfamily. Purple acid phosphatase family.</text>
</comment>
<keyword evidence="8" id="KW-1185">Reference proteome</keyword>
<dbReference type="eggNOG" id="KOG1378">
    <property type="taxonomic scope" value="Eukaryota"/>
</dbReference>
<dbReference type="CDD" id="cd00839">
    <property type="entry name" value="MPP_PAPs"/>
    <property type="match status" value="1"/>
</dbReference>
<dbReference type="Gene3D" id="2.60.40.380">
    <property type="entry name" value="Purple acid phosphatase-like, N-terminal"/>
    <property type="match status" value="1"/>
</dbReference>
<dbReference type="InterPro" id="IPR008963">
    <property type="entry name" value="Purple_acid_Pase-like_N"/>
</dbReference>
<evidence type="ECO:0000313" key="7">
    <source>
        <dbReference type="EnsemblProtists" id="PYU1_T006497"/>
    </source>
</evidence>
<dbReference type="EMBL" id="GL376604">
    <property type="status" value="NOT_ANNOTATED_CDS"/>
    <property type="molecule type" value="Genomic_DNA"/>
</dbReference>
<dbReference type="InterPro" id="IPR004843">
    <property type="entry name" value="Calcineurin-like_PHP"/>
</dbReference>
<evidence type="ECO:0000256" key="1">
    <source>
        <dbReference type="ARBA" id="ARBA00022729"/>
    </source>
</evidence>
<dbReference type="InterPro" id="IPR015914">
    <property type="entry name" value="PAPs_N"/>
</dbReference>
<protein>
    <recommendedName>
        <fullName evidence="3">Purple acid phosphatase</fullName>
        <ecNumber evidence="3">3.1.3.2</ecNumber>
    </recommendedName>
</protein>
<accession>K3WNF5</accession>
<feature type="signal peptide" evidence="3">
    <location>
        <begin position="1"/>
        <end position="29"/>
    </location>
</feature>
<comment type="catalytic activity">
    <reaction evidence="3">
        <text>a phosphate monoester + H2O = an alcohol + phosphate</text>
        <dbReference type="Rhea" id="RHEA:15017"/>
        <dbReference type="ChEBI" id="CHEBI:15377"/>
        <dbReference type="ChEBI" id="CHEBI:30879"/>
        <dbReference type="ChEBI" id="CHEBI:43474"/>
        <dbReference type="ChEBI" id="CHEBI:67140"/>
        <dbReference type="EC" id="3.1.3.2"/>
    </reaction>
</comment>
<dbReference type="InterPro" id="IPR025733">
    <property type="entry name" value="PAPs_C"/>
</dbReference>
<evidence type="ECO:0000259" key="6">
    <source>
        <dbReference type="Pfam" id="PF16656"/>
    </source>
</evidence>
<dbReference type="GO" id="GO:0046872">
    <property type="term" value="F:metal ion binding"/>
    <property type="evidence" value="ECO:0007669"/>
    <property type="project" value="InterPro"/>
</dbReference>
<evidence type="ECO:0000256" key="2">
    <source>
        <dbReference type="ARBA" id="ARBA00023180"/>
    </source>
</evidence>
<evidence type="ECO:0000256" key="3">
    <source>
        <dbReference type="RuleBase" id="RU361203"/>
    </source>
</evidence>
<sequence>MKLLAITRSVVLLALALTASIVTLHTASAAVDTHKVPQQIHLAFAGAKTGAGMTVSWATTDDVVDSAVWIGTSLETLTKATTNVSSKSYYADNGYSLFHHHATVSGLTPHTKYYYKVGSLASTELQSQVNTFTTARNAQDTAEFEIAIYGDGGDGENSVDTIKYVNGLAGKVDFIYHIGDISYADDDFLRQGKLLDFGYEEIWNNWTNSLAPVMNTMPYMVVVGNHEAECHSPACSDSNYRLNSLGNYTAYNTRFKMPSVESGGALNMWHSFNHGPIHFTSVSTESDFVNAPTNQFTNRVKNGNFGDQLEWLEADLEVAAKNRADVPWLIVGMHRPMYHAGDADTTGNPKKGTQPQYIQAAFEELFIKYGVDVVLAGHEHSYERHVPIARGKPVMTGVSADKKTYVNPQAPVHIITGAAGNAEGHTEEPDAPAAWSAVFDYEHYGISKVKVSLTKLEWSFVASADGSVLDNFVMTKERASC</sequence>
<dbReference type="EC" id="3.1.3.2" evidence="3"/>
<name>K3WNF5_GLOUD</name>
<dbReference type="InterPro" id="IPR041792">
    <property type="entry name" value="MPP_PAP"/>
</dbReference>
<feature type="domain" description="Purple acid phosphatase N-terminal" evidence="6">
    <location>
        <begin position="37"/>
        <end position="134"/>
    </location>
</feature>
<reference evidence="7" key="3">
    <citation type="submission" date="2015-02" db="UniProtKB">
        <authorList>
            <consortium name="EnsemblProtists"/>
        </authorList>
    </citation>
    <scope>IDENTIFICATION</scope>
    <source>
        <strain evidence="7">DAOM BR144</strain>
    </source>
</reference>
<dbReference type="Pfam" id="PF14008">
    <property type="entry name" value="Metallophos_C"/>
    <property type="match status" value="1"/>
</dbReference>
<evidence type="ECO:0000259" key="5">
    <source>
        <dbReference type="Pfam" id="PF14008"/>
    </source>
</evidence>
<keyword evidence="1 3" id="KW-0732">Signal</keyword>
<dbReference type="InParanoid" id="K3WNF5"/>
<dbReference type="OMA" id="SAGCHTP"/>
<reference evidence="8" key="1">
    <citation type="journal article" date="2010" name="Genome Biol.">
        <title>Genome sequence of the necrotrophic plant pathogen Pythium ultimum reveals original pathogenicity mechanisms and effector repertoire.</title>
        <authorList>
            <person name="Levesque C.A."/>
            <person name="Brouwer H."/>
            <person name="Cano L."/>
            <person name="Hamilton J.P."/>
            <person name="Holt C."/>
            <person name="Huitema E."/>
            <person name="Raffaele S."/>
            <person name="Robideau G.P."/>
            <person name="Thines M."/>
            <person name="Win J."/>
            <person name="Zerillo M.M."/>
            <person name="Beakes G.W."/>
            <person name="Boore J.L."/>
            <person name="Busam D."/>
            <person name="Dumas B."/>
            <person name="Ferriera S."/>
            <person name="Fuerstenberg S.I."/>
            <person name="Gachon C.M."/>
            <person name="Gaulin E."/>
            <person name="Govers F."/>
            <person name="Grenville-Briggs L."/>
            <person name="Horner N."/>
            <person name="Hostetler J."/>
            <person name="Jiang R.H."/>
            <person name="Johnson J."/>
            <person name="Krajaejun T."/>
            <person name="Lin H."/>
            <person name="Meijer H.J."/>
            <person name="Moore B."/>
            <person name="Morris P."/>
            <person name="Phuntmart V."/>
            <person name="Puiu D."/>
            <person name="Shetty J."/>
            <person name="Stajich J.E."/>
            <person name="Tripathy S."/>
            <person name="Wawra S."/>
            <person name="van West P."/>
            <person name="Whitty B.R."/>
            <person name="Coutinho P.M."/>
            <person name="Henrissat B."/>
            <person name="Martin F."/>
            <person name="Thomas P.D."/>
            <person name="Tyler B.M."/>
            <person name="De Vries R.P."/>
            <person name="Kamoun S."/>
            <person name="Yandell M."/>
            <person name="Tisserat N."/>
            <person name="Buell C.R."/>
        </authorList>
    </citation>
    <scope>NUCLEOTIDE SEQUENCE</scope>
    <source>
        <strain evidence="8">DAOM:BR144</strain>
    </source>
</reference>